<dbReference type="EMBL" id="CAJGYO010000014">
    <property type="protein sequence ID" value="CAD6268005.1"/>
    <property type="molecule type" value="Genomic_DNA"/>
</dbReference>
<dbReference type="Proteomes" id="UP000604825">
    <property type="component" value="Unassembled WGS sequence"/>
</dbReference>
<comment type="caution">
    <text evidence="1">The sequence shown here is derived from an EMBL/GenBank/DDBJ whole genome shotgun (WGS) entry which is preliminary data.</text>
</comment>
<sequence>MAYIIAGGDDDDDGEHTRFGWLAMLRFAVAAAPTQVTVKKADRTNLRVILIANNPGSRTKIDCNGTRVRLFDVEYPYGQIGDVTLKNCTVPPRTTITLQKRLSNTNTSYIWEKYHLASRFSVGKRHSRPTCASRSPSA</sequence>
<proteinExistence type="predicted"/>
<dbReference type="OrthoDB" id="670301at2759"/>
<reference evidence="1" key="1">
    <citation type="submission" date="2020-10" db="EMBL/GenBank/DDBJ databases">
        <authorList>
            <person name="Han B."/>
            <person name="Lu T."/>
            <person name="Zhao Q."/>
            <person name="Huang X."/>
            <person name="Zhao Y."/>
        </authorList>
    </citation>
    <scope>NUCLEOTIDE SEQUENCE</scope>
</reference>
<name>A0A811RDL3_9POAL</name>
<evidence type="ECO:0000313" key="1">
    <source>
        <dbReference type="EMBL" id="CAD6268005.1"/>
    </source>
</evidence>
<keyword evidence="2" id="KW-1185">Reference proteome</keyword>
<gene>
    <name evidence="1" type="ORF">NCGR_LOCUS51310</name>
</gene>
<protein>
    <submittedName>
        <fullName evidence="1">Uncharacterized protein</fullName>
    </submittedName>
</protein>
<organism evidence="1 2">
    <name type="scientific">Miscanthus lutarioriparius</name>
    <dbReference type="NCBI Taxonomy" id="422564"/>
    <lineage>
        <taxon>Eukaryota</taxon>
        <taxon>Viridiplantae</taxon>
        <taxon>Streptophyta</taxon>
        <taxon>Embryophyta</taxon>
        <taxon>Tracheophyta</taxon>
        <taxon>Spermatophyta</taxon>
        <taxon>Magnoliopsida</taxon>
        <taxon>Liliopsida</taxon>
        <taxon>Poales</taxon>
        <taxon>Poaceae</taxon>
        <taxon>PACMAD clade</taxon>
        <taxon>Panicoideae</taxon>
        <taxon>Andropogonodae</taxon>
        <taxon>Andropogoneae</taxon>
        <taxon>Saccharinae</taxon>
        <taxon>Miscanthus</taxon>
    </lineage>
</organism>
<evidence type="ECO:0000313" key="2">
    <source>
        <dbReference type="Proteomes" id="UP000604825"/>
    </source>
</evidence>
<accession>A0A811RDL3</accession>
<dbReference type="AlphaFoldDB" id="A0A811RDL3"/>